<organism evidence="1 2">
    <name type="scientific">Solanum commersonii</name>
    <name type="common">Commerson's wild potato</name>
    <name type="synonym">Commerson's nightshade</name>
    <dbReference type="NCBI Taxonomy" id="4109"/>
    <lineage>
        <taxon>Eukaryota</taxon>
        <taxon>Viridiplantae</taxon>
        <taxon>Streptophyta</taxon>
        <taxon>Embryophyta</taxon>
        <taxon>Tracheophyta</taxon>
        <taxon>Spermatophyta</taxon>
        <taxon>Magnoliopsida</taxon>
        <taxon>eudicotyledons</taxon>
        <taxon>Gunneridae</taxon>
        <taxon>Pentapetalae</taxon>
        <taxon>asterids</taxon>
        <taxon>lamiids</taxon>
        <taxon>Solanales</taxon>
        <taxon>Solanaceae</taxon>
        <taxon>Solanoideae</taxon>
        <taxon>Solaneae</taxon>
        <taxon>Solanum</taxon>
    </lineage>
</organism>
<gene>
    <name evidence="1" type="ORF">H5410_015129</name>
</gene>
<proteinExistence type="predicted"/>
<sequence>MTNDVSCKDSTVATFIDFSVVDPITRREYKTSALNGDEYFTSMEMARKSKYQMTFKTTIPGANITSKLCDEHSHSSFKFGESKNLVNSSISTKVNSLMVDTTDMDEKFSIMEQTIGALTKSIDDKNLQIAQLISKLDLYNSRETHHNITLKKLILILPPSQLTLKAQNDLF</sequence>
<dbReference type="AlphaFoldDB" id="A0A9J5ZSX7"/>
<name>A0A9J5ZSX7_SOLCO</name>
<dbReference type="OrthoDB" id="1729438at2759"/>
<evidence type="ECO:0000313" key="2">
    <source>
        <dbReference type="Proteomes" id="UP000824120"/>
    </source>
</evidence>
<protein>
    <submittedName>
        <fullName evidence="1">Uncharacterized protein</fullName>
    </submittedName>
</protein>
<dbReference type="Proteomes" id="UP000824120">
    <property type="component" value="Chromosome 3"/>
</dbReference>
<keyword evidence="2" id="KW-1185">Reference proteome</keyword>
<reference evidence="1 2" key="1">
    <citation type="submission" date="2020-09" db="EMBL/GenBank/DDBJ databases">
        <title>De no assembly of potato wild relative species, Solanum commersonii.</title>
        <authorList>
            <person name="Cho K."/>
        </authorList>
    </citation>
    <scope>NUCLEOTIDE SEQUENCE [LARGE SCALE GENOMIC DNA]</scope>
    <source>
        <strain evidence="1">LZ3.2</strain>
        <tissue evidence="1">Leaf</tissue>
    </source>
</reference>
<evidence type="ECO:0000313" key="1">
    <source>
        <dbReference type="EMBL" id="KAG5615305.1"/>
    </source>
</evidence>
<accession>A0A9J5ZSX7</accession>
<comment type="caution">
    <text evidence="1">The sequence shown here is derived from an EMBL/GenBank/DDBJ whole genome shotgun (WGS) entry which is preliminary data.</text>
</comment>
<dbReference type="EMBL" id="JACXVP010000003">
    <property type="protein sequence ID" value="KAG5615305.1"/>
    <property type="molecule type" value="Genomic_DNA"/>
</dbReference>